<dbReference type="InterPro" id="IPR003488">
    <property type="entry name" value="DprA"/>
</dbReference>
<comment type="similarity">
    <text evidence="1">Belongs to the DprA/Smf family.</text>
</comment>
<evidence type="ECO:0000313" key="4">
    <source>
        <dbReference type="Proteomes" id="UP000195611"/>
    </source>
</evidence>
<reference evidence="3 4" key="1">
    <citation type="submission" date="2017-02" db="EMBL/GenBank/DDBJ databases">
        <authorList>
            <person name="Peterson S.W."/>
        </authorList>
    </citation>
    <scope>NUCLEOTIDE SEQUENCE [LARGE SCALE GENOMIC DNA]</scope>
    <source>
        <strain evidence="3 4">42ea</strain>
    </source>
</reference>
<dbReference type="GO" id="GO:0009294">
    <property type="term" value="P:DNA-mediated transformation"/>
    <property type="evidence" value="ECO:0007669"/>
    <property type="project" value="InterPro"/>
</dbReference>
<proteinExistence type="inferred from homology"/>
<feature type="domain" description="Smf/DprA SLOG" evidence="2">
    <location>
        <begin position="80"/>
        <end position="288"/>
    </location>
</feature>
<dbReference type="Pfam" id="PF02481">
    <property type="entry name" value="DNA_processg_A"/>
    <property type="match status" value="1"/>
</dbReference>
<evidence type="ECO:0000259" key="2">
    <source>
        <dbReference type="Pfam" id="PF02481"/>
    </source>
</evidence>
<dbReference type="Proteomes" id="UP000195611">
    <property type="component" value="Unassembled WGS sequence"/>
</dbReference>
<evidence type="ECO:0000313" key="3">
    <source>
        <dbReference type="EMBL" id="SJN45093.1"/>
    </source>
</evidence>
<name>A0A1R4KM18_9LACT</name>
<dbReference type="AlphaFoldDB" id="A0A1R4KM18"/>
<accession>A0A1R4KM18</accession>
<dbReference type="PANTHER" id="PTHR43022:SF1">
    <property type="entry name" value="PROTEIN SMF"/>
    <property type="match status" value="1"/>
</dbReference>
<gene>
    <name evidence="3" type="ORF">FM115_10925</name>
</gene>
<dbReference type="NCBIfam" id="TIGR00732">
    <property type="entry name" value="dprA"/>
    <property type="match status" value="1"/>
</dbReference>
<organism evidence="3 4">
    <name type="scientific">Marinilactibacillus psychrotolerans 42ea</name>
    <dbReference type="NCBI Taxonomy" id="1255609"/>
    <lineage>
        <taxon>Bacteria</taxon>
        <taxon>Bacillati</taxon>
        <taxon>Bacillota</taxon>
        <taxon>Bacilli</taxon>
        <taxon>Lactobacillales</taxon>
        <taxon>Carnobacteriaceae</taxon>
        <taxon>Marinilactibacillus</taxon>
    </lineage>
</organism>
<protein>
    <submittedName>
        <fullName evidence="3">Rossmann fold nucleotide-binding protein Smf possibly involved in DNA uptake</fullName>
    </submittedName>
</protein>
<sequence length="292" mass="33099">MMLINQFEEICFVLAHYTKMSLEEKWSFLQDLLVENGQYLYDLKPLKKLCNQKKAFFLDFQKKFPYQQKKNELLQQGAEWITISDDEYPIKLKEIYLPPLVLFYKGNIEWINETIIGIVGARECTEYGKAVVSKLVPPLVDKGIIISSGLAKGIDSYAHSTTIEGNGKTIAVIGTGLDRYYPLSNYDIQKKIENEHLVVTEFPIGSKPLKHHFPLRNRIISGISEGIIVVEAKKRSGSLITAYQALEQNRQVYAVPGSIFSKLSEGANDLIKSGAKTVNSPKDIIEDLIYKF</sequence>
<dbReference type="EMBL" id="FUKW01000159">
    <property type="protein sequence ID" value="SJN45093.1"/>
    <property type="molecule type" value="Genomic_DNA"/>
</dbReference>
<evidence type="ECO:0000256" key="1">
    <source>
        <dbReference type="ARBA" id="ARBA00006525"/>
    </source>
</evidence>
<dbReference type="SUPFAM" id="SSF102405">
    <property type="entry name" value="MCP/YpsA-like"/>
    <property type="match status" value="1"/>
</dbReference>
<dbReference type="Gene3D" id="3.40.50.450">
    <property type="match status" value="1"/>
</dbReference>
<dbReference type="PANTHER" id="PTHR43022">
    <property type="entry name" value="PROTEIN SMF"/>
    <property type="match status" value="1"/>
</dbReference>
<dbReference type="InterPro" id="IPR057666">
    <property type="entry name" value="DrpA_SLOG"/>
</dbReference>